<evidence type="ECO:0000256" key="1">
    <source>
        <dbReference type="SAM" id="Phobius"/>
    </source>
</evidence>
<evidence type="ECO:0008006" key="4">
    <source>
        <dbReference type="Google" id="ProtNLM"/>
    </source>
</evidence>
<dbReference type="InterPro" id="IPR010406">
    <property type="entry name" value="DUF1003"/>
</dbReference>
<keyword evidence="1" id="KW-0812">Transmembrane</keyword>
<reference evidence="3" key="1">
    <citation type="submission" date="2016-05" db="EMBL/GenBank/DDBJ databases">
        <authorList>
            <person name="Baek K."/>
            <person name="Yang S.-J."/>
        </authorList>
    </citation>
    <scope>NUCLEOTIDE SEQUENCE [LARGE SCALE GENOMIC DNA]</scope>
    <source>
        <strain evidence="3">ST58-10</strain>
    </source>
</reference>
<dbReference type="OrthoDB" id="9795736at2"/>
<evidence type="ECO:0000313" key="2">
    <source>
        <dbReference type="EMBL" id="ANG63249.1"/>
    </source>
</evidence>
<proteinExistence type="predicted"/>
<protein>
    <recommendedName>
        <fullName evidence="4">Cyclic nucleotide-binding protein</fullName>
    </recommendedName>
</protein>
<organism evidence="2 3">
    <name type="scientific">Marinobacterium aestuarii</name>
    <dbReference type="NCBI Taxonomy" id="1821621"/>
    <lineage>
        <taxon>Bacteria</taxon>
        <taxon>Pseudomonadati</taxon>
        <taxon>Pseudomonadota</taxon>
        <taxon>Gammaproteobacteria</taxon>
        <taxon>Oceanospirillales</taxon>
        <taxon>Oceanospirillaceae</taxon>
        <taxon>Marinobacterium</taxon>
    </lineage>
</organism>
<dbReference type="Proteomes" id="UP000078070">
    <property type="component" value="Chromosome"/>
</dbReference>
<keyword evidence="1" id="KW-1133">Transmembrane helix</keyword>
<evidence type="ECO:0000313" key="3">
    <source>
        <dbReference type="Proteomes" id="UP000078070"/>
    </source>
</evidence>
<name>A0A1A9F0E6_9GAMM</name>
<keyword evidence="3" id="KW-1185">Reference proteome</keyword>
<dbReference type="PANTHER" id="PTHR41386:SF1">
    <property type="entry name" value="MEMBRANE PROTEIN"/>
    <property type="match status" value="1"/>
</dbReference>
<feature type="transmembrane region" description="Helical" evidence="1">
    <location>
        <begin position="119"/>
        <end position="142"/>
    </location>
</feature>
<sequence length="239" mass="27152">MAVSEYNDLPTSEQTRACVVCGQRFPRAELRPWISVRPQVSALIAVDLPAWSDGDDICVGDLAIYRRRHVEALLAAERGELSSLDHEVLQSLEAGALITLSPDAVDEGMTFGERMSDRVASFGGSWTFILSFLAVLIIWMALNVSALLFRSFDPYPFILLNLVLSCVAALQAPIIMMSQRRQESKDRLRAENDYRVNLKAELEIRLLHDKIDHQLSHQWQRLAELHEIQIELLEERGRR</sequence>
<keyword evidence="1" id="KW-0472">Membrane</keyword>
<dbReference type="EMBL" id="CP015839">
    <property type="protein sequence ID" value="ANG63249.1"/>
    <property type="molecule type" value="Genomic_DNA"/>
</dbReference>
<feature type="transmembrane region" description="Helical" evidence="1">
    <location>
        <begin position="154"/>
        <end position="177"/>
    </location>
</feature>
<reference evidence="2 3" key="2">
    <citation type="journal article" date="2018" name="Int. J. Syst. Evol. Microbiol.">
        <title>Marinobacterium aestuarii sp. nov., a benzene-degrading marine bacterium isolated from estuary sediment.</title>
        <authorList>
            <person name="Bae S.S."/>
            <person name="Jung J."/>
            <person name="Chung D."/>
            <person name="Baek K."/>
        </authorList>
    </citation>
    <scope>NUCLEOTIDE SEQUENCE [LARGE SCALE GENOMIC DNA]</scope>
    <source>
        <strain evidence="2 3">ST58-10</strain>
    </source>
</reference>
<accession>A0A1A9F0E6</accession>
<dbReference type="KEGG" id="mars:A8C75_12725"/>
<dbReference type="PANTHER" id="PTHR41386">
    <property type="entry name" value="INTEGRAL MEMBRANE PROTEIN-RELATED"/>
    <property type="match status" value="1"/>
</dbReference>
<dbReference type="AlphaFoldDB" id="A0A1A9F0E6"/>
<gene>
    <name evidence="2" type="ORF">A8C75_12725</name>
</gene>
<dbReference type="Pfam" id="PF06210">
    <property type="entry name" value="DUF1003"/>
    <property type="match status" value="1"/>
</dbReference>